<sequence length="264" mass="27694">MKSGMLSGKSALVTGSTSGIGLGIARSLAREGANIVFNGFGDAGQIDKLHTDLGREFGVQTAYHNADMSKPSEIEAMMRFATDKFGGVDVLVNNAGIQHVANIEDFPAEKWDAIIAINLTSAFHTTRLALPAMKQKNWGRIINLASVHGLVGSAQKSAYVAAKHGLVGFTKVTALETAGTGVTCNAICPGWVLTPLVQKQVDDRAARDGIGNEEAKKALLGEKQPSGEFVTPEELGALAVFLCSAAGNQVRGVAWNMDGGWAAQ</sequence>
<comment type="similarity">
    <text evidence="1 2">Belongs to the short-chain dehydrogenases/reductases (SDR) family.</text>
</comment>
<protein>
    <submittedName>
        <fullName evidence="3">3-hydroxybutyrate dehydrogenase</fullName>
    </submittedName>
</protein>
<dbReference type="InterPro" id="IPR050259">
    <property type="entry name" value="SDR"/>
</dbReference>
<proteinExistence type="inferred from homology"/>
<dbReference type="PRINTS" id="PR00080">
    <property type="entry name" value="SDRFAMILY"/>
</dbReference>
<evidence type="ECO:0000313" key="4">
    <source>
        <dbReference type="Proteomes" id="UP000785613"/>
    </source>
</evidence>
<dbReference type="EMBL" id="VUYU01000013">
    <property type="protein sequence ID" value="NHZ35684.1"/>
    <property type="molecule type" value="Genomic_DNA"/>
</dbReference>
<dbReference type="NCBIfam" id="TIGR01963">
    <property type="entry name" value="PHB_DH"/>
    <property type="match status" value="1"/>
</dbReference>
<accession>A0ABX0LLZ0</accession>
<evidence type="ECO:0000256" key="2">
    <source>
        <dbReference type="RuleBase" id="RU000363"/>
    </source>
</evidence>
<dbReference type="PRINTS" id="PR00081">
    <property type="entry name" value="GDHRDH"/>
</dbReference>
<reference evidence="3 4" key="1">
    <citation type="submission" date="2019-09" db="EMBL/GenBank/DDBJ databases">
        <title>Taxonomy of Antarctic Massilia spp.: description of Massilia rubra sp. nov., Massilia aquatica sp. nov., Massilia mucilaginosa sp. nov., Massilia frigida sp. nov. isolated from streams, lakes and regoliths.</title>
        <authorList>
            <person name="Holochova P."/>
            <person name="Sedlacek I."/>
            <person name="Kralova S."/>
            <person name="Maslanova I."/>
            <person name="Busse H.-J."/>
            <person name="Stankova E."/>
            <person name="Vrbovska V."/>
            <person name="Kovarovic V."/>
            <person name="Bartak M."/>
            <person name="Svec P."/>
            <person name="Pantucek R."/>
        </authorList>
    </citation>
    <scope>NUCLEOTIDE SEQUENCE [LARGE SCALE GENOMIC DNA]</scope>
    <source>
        <strain evidence="3 4">CCM 8692</strain>
    </source>
</reference>
<dbReference type="PROSITE" id="PS00061">
    <property type="entry name" value="ADH_SHORT"/>
    <property type="match status" value="1"/>
</dbReference>
<name>A0ABX0LLZ0_9BURK</name>
<dbReference type="CDD" id="cd08940">
    <property type="entry name" value="HBDH_SDR_c"/>
    <property type="match status" value="1"/>
</dbReference>
<dbReference type="InterPro" id="IPR002347">
    <property type="entry name" value="SDR_fam"/>
</dbReference>
<evidence type="ECO:0000313" key="3">
    <source>
        <dbReference type="EMBL" id="NHZ35684.1"/>
    </source>
</evidence>
<gene>
    <name evidence="3" type="ORF">F0185_19145</name>
</gene>
<evidence type="ECO:0000256" key="1">
    <source>
        <dbReference type="ARBA" id="ARBA00006484"/>
    </source>
</evidence>
<organism evidence="3 4">
    <name type="scientific">Massilia rubra</name>
    <dbReference type="NCBI Taxonomy" id="2607910"/>
    <lineage>
        <taxon>Bacteria</taxon>
        <taxon>Pseudomonadati</taxon>
        <taxon>Pseudomonadota</taxon>
        <taxon>Betaproteobacteria</taxon>
        <taxon>Burkholderiales</taxon>
        <taxon>Oxalobacteraceae</taxon>
        <taxon>Telluria group</taxon>
        <taxon>Massilia</taxon>
    </lineage>
</organism>
<dbReference type="PANTHER" id="PTHR42879:SF2">
    <property type="entry name" value="3-OXOACYL-[ACYL-CARRIER-PROTEIN] REDUCTASE FABG"/>
    <property type="match status" value="1"/>
</dbReference>
<dbReference type="InterPro" id="IPR020904">
    <property type="entry name" value="Sc_DH/Rdtase_CS"/>
</dbReference>
<keyword evidence="4" id="KW-1185">Reference proteome</keyword>
<dbReference type="InterPro" id="IPR036291">
    <property type="entry name" value="NAD(P)-bd_dom_sf"/>
</dbReference>
<dbReference type="Gene3D" id="3.40.50.720">
    <property type="entry name" value="NAD(P)-binding Rossmann-like Domain"/>
    <property type="match status" value="1"/>
</dbReference>
<dbReference type="PANTHER" id="PTHR42879">
    <property type="entry name" value="3-OXOACYL-(ACYL-CARRIER-PROTEIN) REDUCTASE"/>
    <property type="match status" value="1"/>
</dbReference>
<dbReference type="SUPFAM" id="SSF51735">
    <property type="entry name" value="NAD(P)-binding Rossmann-fold domains"/>
    <property type="match status" value="1"/>
</dbReference>
<comment type="caution">
    <text evidence="3">The sequence shown here is derived from an EMBL/GenBank/DDBJ whole genome shotgun (WGS) entry which is preliminary data.</text>
</comment>
<dbReference type="NCBIfam" id="NF009093">
    <property type="entry name" value="PRK12429.1"/>
    <property type="match status" value="1"/>
</dbReference>
<dbReference type="Proteomes" id="UP000785613">
    <property type="component" value="Unassembled WGS sequence"/>
</dbReference>
<dbReference type="Pfam" id="PF00106">
    <property type="entry name" value="adh_short"/>
    <property type="match status" value="1"/>
</dbReference>
<dbReference type="InterPro" id="IPR011294">
    <property type="entry name" value="3-OHbutyrate_DH"/>
</dbReference>